<comment type="PTM">
    <text evidence="10">Sulfation is important for activity and for the binding to a putative membrane receptor.</text>
</comment>
<protein>
    <recommendedName>
        <fullName evidence="10">Phytosulfokine</fullName>
    </recommendedName>
    <component>
        <recommendedName>
            <fullName evidence="10">Phytosulfokine-alpha</fullName>
            <shortName evidence="10">PSK-alpha</shortName>
            <shortName evidence="10">Phytosulfokine-a</shortName>
        </recommendedName>
    </component>
    <component>
        <recommendedName>
            <fullName evidence="10">Phytosulfokine-beta</fullName>
            <shortName evidence="10">PSK-beta</shortName>
            <shortName evidence="10">Phytosulfokine-b</shortName>
        </recommendedName>
    </component>
</protein>
<keyword evidence="4 10" id="KW-0217">Developmental protein</keyword>
<dbReference type="GO" id="GO:0005576">
    <property type="term" value="C:extracellular region"/>
    <property type="evidence" value="ECO:0007669"/>
    <property type="project" value="UniProtKB-SubCell"/>
</dbReference>
<name>A0A8K0IWA2_COCNU</name>
<keyword evidence="5 10" id="KW-0964">Secreted</keyword>
<proteinExistence type="inferred from homology"/>
<evidence type="ECO:0000313" key="12">
    <source>
        <dbReference type="Proteomes" id="UP000797356"/>
    </source>
</evidence>
<comment type="similarity">
    <text evidence="3 10">Belongs to the phytosulfokine family.</text>
</comment>
<evidence type="ECO:0000256" key="6">
    <source>
        <dbReference type="ARBA" id="ARBA00022641"/>
    </source>
</evidence>
<accession>A0A8K0IWA2</accession>
<evidence type="ECO:0000256" key="1">
    <source>
        <dbReference type="ARBA" id="ARBA00003158"/>
    </source>
</evidence>
<dbReference type="GO" id="GO:0008083">
    <property type="term" value="F:growth factor activity"/>
    <property type="evidence" value="ECO:0007669"/>
    <property type="project" value="UniProtKB-UniRule"/>
</dbReference>
<dbReference type="OrthoDB" id="1914102at2759"/>
<comment type="PTM">
    <text evidence="10">PSK-alpha is produced by endopeptidase digestion. PSK-beta is produced from PSK-alpha by exopeptidase digestion.</text>
</comment>
<keyword evidence="9 10" id="KW-0339">Growth factor</keyword>
<comment type="subcellular location">
    <subcellularLocation>
        <location evidence="2 10">Secreted</location>
    </subcellularLocation>
</comment>
<evidence type="ECO:0000256" key="8">
    <source>
        <dbReference type="ARBA" id="ARBA00022782"/>
    </source>
</evidence>
<evidence type="ECO:0000256" key="7">
    <source>
        <dbReference type="ARBA" id="ARBA00022729"/>
    </source>
</evidence>
<organism evidence="11 12">
    <name type="scientific">Cocos nucifera</name>
    <name type="common">Coconut palm</name>
    <dbReference type="NCBI Taxonomy" id="13894"/>
    <lineage>
        <taxon>Eukaryota</taxon>
        <taxon>Viridiplantae</taxon>
        <taxon>Streptophyta</taxon>
        <taxon>Embryophyta</taxon>
        <taxon>Tracheophyta</taxon>
        <taxon>Spermatophyta</taxon>
        <taxon>Magnoliopsida</taxon>
        <taxon>Liliopsida</taxon>
        <taxon>Arecaceae</taxon>
        <taxon>Arecoideae</taxon>
        <taxon>Cocoseae</taxon>
        <taxon>Attaleinae</taxon>
        <taxon>Cocos</taxon>
    </lineage>
</organism>
<dbReference type="Pfam" id="PF06404">
    <property type="entry name" value="PSK"/>
    <property type="match status" value="1"/>
</dbReference>
<evidence type="ECO:0000256" key="5">
    <source>
        <dbReference type="ARBA" id="ARBA00022525"/>
    </source>
</evidence>
<evidence type="ECO:0000256" key="10">
    <source>
        <dbReference type="RuleBase" id="RU368031"/>
    </source>
</evidence>
<evidence type="ECO:0000256" key="2">
    <source>
        <dbReference type="ARBA" id="ARBA00004613"/>
    </source>
</evidence>
<dbReference type="Proteomes" id="UP000797356">
    <property type="component" value="Chromosome 15"/>
</dbReference>
<evidence type="ECO:0000256" key="4">
    <source>
        <dbReference type="ARBA" id="ARBA00022473"/>
    </source>
</evidence>
<comment type="function">
    <text evidence="1 10">Promotes plant cell differentiation, organogenesis and somatic embryogenesis as well as cell proliferation.</text>
</comment>
<sequence length="133" mass="15505">MYKYPPVTPFFLPIYISPSPQLMQAWQEGTMKHSSRSHGLLPLLLLLLLLFDTMLSVYTTRASCLPSQPELEAQNARVDDLTLLGHAADQTEEKYSWELMEREKCEEEDDPCLKRRMISEAHLDYIYTQRQNP</sequence>
<comment type="caution">
    <text evidence="11">The sequence shown here is derived from an EMBL/GenBank/DDBJ whole genome shotgun (WGS) entry which is preliminary data.</text>
</comment>
<dbReference type="GO" id="GO:0030154">
    <property type="term" value="P:cell differentiation"/>
    <property type="evidence" value="ECO:0007669"/>
    <property type="project" value="UniProtKB-UniRule"/>
</dbReference>
<keyword evidence="6 10" id="KW-0765">Sulfation</keyword>
<evidence type="ECO:0000313" key="11">
    <source>
        <dbReference type="EMBL" id="KAG1369660.1"/>
    </source>
</evidence>
<dbReference type="GO" id="GO:0008283">
    <property type="term" value="P:cell population proliferation"/>
    <property type="evidence" value="ECO:0007669"/>
    <property type="project" value="UniProtKB-UniRule"/>
</dbReference>
<dbReference type="EMBL" id="CM017886">
    <property type="protein sequence ID" value="KAG1369660.1"/>
    <property type="molecule type" value="Genomic_DNA"/>
</dbReference>
<dbReference type="InterPro" id="IPR009438">
    <property type="entry name" value="Phytosulfokine"/>
</dbReference>
<evidence type="ECO:0000256" key="3">
    <source>
        <dbReference type="ARBA" id="ARBA00010781"/>
    </source>
</evidence>
<keyword evidence="7 10" id="KW-0732">Signal</keyword>
<keyword evidence="8 10" id="KW-0221">Differentiation</keyword>
<dbReference type="AlphaFoldDB" id="A0A8K0IWA2"/>
<reference evidence="11" key="1">
    <citation type="journal article" date="2017" name="Gigascience">
        <title>The genome draft of coconut (Cocos nucifera).</title>
        <authorList>
            <person name="Xiao Y."/>
            <person name="Xu P."/>
            <person name="Fan H."/>
            <person name="Baudouin L."/>
            <person name="Xia W."/>
            <person name="Bocs S."/>
            <person name="Xu J."/>
            <person name="Li Q."/>
            <person name="Guo A."/>
            <person name="Zhou L."/>
            <person name="Li J."/>
            <person name="Wu Y."/>
            <person name="Ma Z."/>
            <person name="Armero A."/>
            <person name="Issali A.E."/>
            <person name="Liu N."/>
            <person name="Peng M."/>
            <person name="Yang Y."/>
        </authorList>
    </citation>
    <scope>NUCLEOTIDE SEQUENCE</scope>
    <source>
        <tissue evidence="11">Spear leaf of Hainan Tall coconut</tissue>
    </source>
</reference>
<dbReference type="PANTHER" id="PTHR33285:SF33">
    <property type="entry name" value="PHYTOSULFOKINE"/>
    <property type="match status" value="1"/>
</dbReference>
<keyword evidence="12" id="KW-1185">Reference proteome</keyword>
<gene>
    <name evidence="11" type="ORF">COCNU_15G000260</name>
</gene>
<dbReference type="PANTHER" id="PTHR33285">
    <property type="entry name" value="PHYTOSULFOKINES 3"/>
    <property type="match status" value="1"/>
</dbReference>
<evidence type="ECO:0000256" key="9">
    <source>
        <dbReference type="ARBA" id="ARBA00023030"/>
    </source>
</evidence>
<reference evidence="11" key="2">
    <citation type="submission" date="2019-07" db="EMBL/GenBank/DDBJ databases">
        <authorList>
            <person name="Yang Y."/>
            <person name="Bocs S."/>
            <person name="Baudouin L."/>
        </authorList>
    </citation>
    <scope>NUCLEOTIDE SEQUENCE</scope>
    <source>
        <tissue evidence="11">Spear leaf of Hainan Tall coconut</tissue>
    </source>
</reference>